<organism evidence="3 4">
    <name type="scientific">Paxillus rubicundulus Ve08.2h10</name>
    <dbReference type="NCBI Taxonomy" id="930991"/>
    <lineage>
        <taxon>Eukaryota</taxon>
        <taxon>Fungi</taxon>
        <taxon>Dikarya</taxon>
        <taxon>Basidiomycota</taxon>
        <taxon>Agaricomycotina</taxon>
        <taxon>Agaricomycetes</taxon>
        <taxon>Agaricomycetidae</taxon>
        <taxon>Boletales</taxon>
        <taxon>Paxilineae</taxon>
        <taxon>Paxillaceae</taxon>
        <taxon>Paxillus</taxon>
    </lineage>
</organism>
<name>A0A0D0DKQ6_9AGAM</name>
<reference evidence="4" key="2">
    <citation type="submission" date="2015-01" db="EMBL/GenBank/DDBJ databases">
        <title>Evolutionary Origins and Diversification of the Mycorrhizal Mutualists.</title>
        <authorList>
            <consortium name="DOE Joint Genome Institute"/>
            <consortium name="Mycorrhizal Genomics Consortium"/>
            <person name="Kohler A."/>
            <person name="Kuo A."/>
            <person name="Nagy L.G."/>
            <person name="Floudas D."/>
            <person name="Copeland A."/>
            <person name="Barry K.W."/>
            <person name="Cichocki N."/>
            <person name="Veneault-Fourrey C."/>
            <person name="LaButti K."/>
            <person name="Lindquist E.A."/>
            <person name="Lipzen A."/>
            <person name="Lundell T."/>
            <person name="Morin E."/>
            <person name="Murat C."/>
            <person name="Riley R."/>
            <person name="Ohm R."/>
            <person name="Sun H."/>
            <person name="Tunlid A."/>
            <person name="Henrissat B."/>
            <person name="Grigoriev I.V."/>
            <person name="Hibbett D.S."/>
            <person name="Martin F."/>
        </authorList>
    </citation>
    <scope>NUCLEOTIDE SEQUENCE [LARGE SCALE GENOMIC DNA]</scope>
    <source>
        <strain evidence="4">Ve08.2h10</strain>
    </source>
</reference>
<feature type="transmembrane region" description="Helical" evidence="2">
    <location>
        <begin position="69"/>
        <end position="90"/>
    </location>
</feature>
<accession>A0A0D0DKQ6</accession>
<dbReference type="EMBL" id="KN825347">
    <property type="protein sequence ID" value="KIK91788.1"/>
    <property type="molecule type" value="Genomic_DNA"/>
</dbReference>
<dbReference type="Proteomes" id="UP000054538">
    <property type="component" value="Unassembled WGS sequence"/>
</dbReference>
<proteinExistence type="predicted"/>
<evidence type="ECO:0000313" key="4">
    <source>
        <dbReference type="Proteomes" id="UP000054538"/>
    </source>
</evidence>
<dbReference type="AlphaFoldDB" id="A0A0D0DKQ6"/>
<evidence type="ECO:0000313" key="3">
    <source>
        <dbReference type="EMBL" id="KIK91788.1"/>
    </source>
</evidence>
<sequence length="94" mass="10462">MIEHSELRNPETRSAAAETRSVRAPPESLGIMWTYSSCLDSAWTLLGLLPYHLSQSYSHSGVLGGIPIFILHTSLNSSFSSFLFLNLFLVSCHY</sequence>
<gene>
    <name evidence="3" type="ORF">PAXRUDRAFT_611904</name>
</gene>
<protein>
    <submittedName>
        <fullName evidence="3">Uncharacterized protein</fullName>
    </submittedName>
</protein>
<reference evidence="3 4" key="1">
    <citation type="submission" date="2014-04" db="EMBL/GenBank/DDBJ databases">
        <authorList>
            <consortium name="DOE Joint Genome Institute"/>
            <person name="Kuo A."/>
            <person name="Kohler A."/>
            <person name="Jargeat P."/>
            <person name="Nagy L.G."/>
            <person name="Floudas D."/>
            <person name="Copeland A."/>
            <person name="Barry K.W."/>
            <person name="Cichocki N."/>
            <person name="Veneault-Fourrey C."/>
            <person name="LaButti K."/>
            <person name="Lindquist E.A."/>
            <person name="Lipzen A."/>
            <person name="Lundell T."/>
            <person name="Morin E."/>
            <person name="Murat C."/>
            <person name="Sun H."/>
            <person name="Tunlid A."/>
            <person name="Henrissat B."/>
            <person name="Grigoriev I.V."/>
            <person name="Hibbett D.S."/>
            <person name="Martin F."/>
            <person name="Nordberg H.P."/>
            <person name="Cantor M.N."/>
            <person name="Hua S.X."/>
        </authorList>
    </citation>
    <scope>NUCLEOTIDE SEQUENCE [LARGE SCALE GENOMIC DNA]</scope>
    <source>
        <strain evidence="3 4">Ve08.2h10</strain>
    </source>
</reference>
<dbReference type="HOGENOM" id="CLU_2386851_0_0_1"/>
<keyword evidence="2" id="KW-0472">Membrane</keyword>
<feature type="compositionally biased region" description="Basic and acidic residues" evidence="1">
    <location>
        <begin position="1"/>
        <end position="11"/>
    </location>
</feature>
<keyword evidence="4" id="KW-1185">Reference proteome</keyword>
<evidence type="ECO:0000256" key="1">
    <source>
        <dbReference type="SAM" id="MobiDB-lite"/>
    </source>
</evidence>
<keyword evidence="2" id="KW-1133">Transmembrane helix</keyword>
<dbReference type="InParanoid" id="A0A0D0DKQ6"/>
<keyword evidence="2" id="KW-0812">Transmembrane</keyword>
<evidence type="ECO:0000256" key="2">
    <source>
        <dbReference type="SAM" id="Phobius"/>
    </source>
</evidence>
<feature type="region of interest" description="Disordered" evidence="1">
    <location>
        <begin position="1"/>
        <end position="22"/>
    </location>
</feature>